<comment type="similarity">
    <text evidence="1">Belongs to the peptidase M17 family.</text>
</comment>
<accession>A0ABW4MDL0</accession>
<evidence type="ECO:0000313" key="8">
    <source>
        <dbReference type="Proteomes" id="UP001597215"/>
    </source>
</evidence>
<protein>
    <submittedName>
        <fullName evidence="7">Leucyl aminopeptidase family protein</fullName>
    </submittedName>
</protein>
<name>A0ABW4MDL0_9SPHN</name>
<dbReference type="Pfam" id="PF00883">
    <property type="entry name" value="Peptidase_M17"/>
    <property type="match status" value="1"/>
</dbReference>
<sequence>MTDYSNLIQPDSGQAATEIEIISKEGFADWFSAQPGPVRAAASAQKFDGSVGDFAILHIPGSEDWKAALIVSDAAKLEHWSLAKAAEALPEGTYRLKGAETGDALLGWLLGQYRFDEYRSEPKLKGARILFTSEPGRIENAVRQAEATALVRDMVNRPPIDLGPQELEAEAARLAKAHKGKLHVTKGHELQTGYPLIHAVGMAASRDYAPRLIELEWGDERHPRVAIVGKGVVFDSGGLDIKSAVGMRLMKKDMGGAAHALALADLIMKAHLPVRLHLLVAAVENCVSGGALRPGDIVKSRAGIHVEIDNTDAEGRLILADALAKAVEDKADLIVNFATLTGAARVALGPDLPALFANDDELADALLAAGKDVADPLWRLPLWKPYADMLDSDIADTANAGGGFAGAITAALFMQKFVPDEVRWAHLDTFAWRPTAKAGRPKGGEALGLRAVYRYLSQAYPVR</sequence>
<dbReference type="PROSITE" id="PS00631">
    <property type="entry name" value="CYTOSOL_AP"/>
    <property type="match status" value="1"/>
</dbReference>
<dbReference type="InterPro" id="IPR043472">
    <property type="entry name" value="Macro_dom-like"/>
</dbReference>
<evidence type="ECO:0000256" key="2">
    <source>
        <dbReference type="ARBA" id="ARBA00022438"/>
    </source>
</evidence>
<dbReference type="PANTHER" id="PTHR11963">
    <property type="entry name" value="LEUCINE AMINOPEPTIDASE-RELATED"/>
    <property type="match status" value="1"/>
</dbReference>
<evidence type="ECO:0000259" key="6">
    <source>
        <dbReference type="PROSITE" id="PS00631"/>
    </source>
</evidence>
<keyword evidence="5" id="KW-0464">Manganese</keyword>
<keyword evidence="4" id="KW-0378">Hydrolase</keyword>
<feature type="domain" description="Cytosol aminopeptidase" evidence="6">
    <location>
        <begin position="310"/>
        <end position="317"/>
    </location>
</feature>
<evidence type="ECO:0000313" key="7">
    <source>
        <dbReference type="EMBL" id="MFD1766970.1"/>
    </source>
</evidence>
<comment type="caution">
    <text evidence="7">The sequence shown here is derived from an EMBL/GenBank/DDBJ whole genome shotgun (WGS) entry which is preliminary data.</text>
</comment>
<keyword evidence="8" id="KW-1185">Reference proteome</keyword>
<dbReference type="Proteomes" id="UP001597215">
    <property type="component" value="Unassembled WGS sequence"/>
</dbReference>
<dbReference type="Gene3D" id="3.40.630.10">
    <property type="entry name" value="Zn peptidases"/>
    <property type="match status" value="1"/>
</dbReference>
<evidence type="ECO:0000256" key="3">
    <source>
        <dbReference type="ARBA" id="ARBA00022670"/>
    </source>
</evidence>
<reference evidence="8" key="1">
    <citation type="journal article" date="2019" name="Int. J. Syst. Evol. Microbiol.">
        <title>The Global Catalogue of Microorganisms (GCM) 10K type strain sequencing project: providing services to taxonomists for standard genome sequencing and annotation.</title>
        <authorList>
            <consortium name="The Broad Institute Genomics Platform"/>
            <consortium name="The Broad Institute Genome Sequencing Center for Infectious Disease"/>
            <person name="Wu L."/>
            <person name="Ma J."/>
        </authorList>
    </citation>
    <scope>NUCLEOTIDE SEQUENCE [LARGE SCALE GENOMIC DNA]</scope>
    <source>
        <strain evidence="8">CGMCC 1.12449</strain>
    </source>
</reference>
<dbReference type="PRINTS" id="PR00481">
    <property type="entry name" value="LAMNOPPTDASE"/>
</dbReference>
<evidence type="ECO:0000256" key="1">
    <source>
        <dbReference type="ARBA" id="ARBA00009528"/>
    </source>
</evidence>
<dbReference type="InterPro" id="IPR000819">
    <property type="entry name" value="Peptidase_M17_C"/>
</dbReference>
<evidence type="ECO:0000256" key="5">
    <source>
        <dbReference type="ARBA" id="ARBA00023211"/>
    </source>
</evidence>
<keyword evidence="3" id="KW-0645">Protease</keyword>
<dbReference type="RefSeq" id="WP_381513752.1">
    <property type="nucleotide sequence ID" value="NZ_JBHUEL010000008.1"/>
</dbReference>
<dbReference type="InterPro" id="IPR011356">
    <property type="entry name" value="Leucine_aapep/pepB"/>
</dbReference>
<proteinExistence type="inferred from homology"/>
<dbReference type="Pfam" id="PF21337">
    <property type="entry name" value="Peptidase_M17_N_1"/>
    <property type="match status" value="1"/>
</dbReference>
<dbReference type="GO" id="GO:0004177">
    <property type="term" value="F:aminopeptidase activity"/>
    <property type="evidence" value="ECO:0007669"/>
    <property type="project" value="UniProtKB-KW"/>
</dbReference>
<dbReference type="InterPro" id="IPR048816">
    <property type="entry name" value="Peptidase_M17_N_1"/>
</dbReference>
<dbReference type="Gene3D" id="3.40.220.10">
    <property type="entry name" value="Leucine Aminopeptidase, subunit E, domain 1"/>
    <property type="match status" value="1"/>
</dbReference>
<dbReference type="PANTHER" id="PTHR11963:SF20">
    <property type="entry name" value="PEPTIDASE B"/>
    <property type="match status" value="1"/>
</dbReference>
<gene>
    <name evidence="7" type="ORF">ACFSAG_08950</name>
</gene>
<evidence type="ECO:0000256" key="4">
    <source>
        <dbReference type="ARBA" id="ARBA00022801"/>
    </source>
</evidence>
<organism evidence="7 8">
    <name type="scientific">Sphingorhabdus buctiana</name>
    <dbReference type="NCBI Taxonomy" id="1508805"/>
    <lineage>
        <taxon>Bacteria</taxon>
        <taxon>Pseudomonadati</taxon>
        <taxon>Pseudomonadota</taxon>
        <taxon>Alphaproteobacteria</taxon>
        <taxon>Sphingomonadales</taxon>
        <taxon>Sphingomonadaceae</taxon>
        <taxon>Sphingorhabdus</taxon>
    </lineage>
</organism>
<dbReference type="CDD" id="cd00433">
    <property type="entry name" value="Peptidase_M17"/>
    <property type="match status" value="1"/>
</dbReference>
<keyword evidence="2 7" id="KW-0031">Aminopeptidase</keyword>
<dbReference type="SUPFAM" id="SSF53187">
    <property type="entry name" value="Zn-dependent exopeptidases"/>
    <property type="match status" value="1"/>
</dbReference>
<dbReference type="EMBL" id="JBHUEL010000008">
    <property type="protein sequence ID" value="MFD1766970.1"/>
    <property type="molecule type" value="Genomic_DNA"/>
</dbReference>